<name>A0A8J4A256_9ACTN</name>
<dbReference type="Gene3D" id="1.10.150.240">
    <property type="entry name" value="Putative phosphatase, domain 2"/>
    <property type="match status" value="1"/>
</dbReference>
<dbReference type="InterPro" id="IPR023198">
    <property type="entry name" value="PGP-like_dom2"/>
</dbReference>
<sequence length="216" mass="23606">MAHLVWDWNGTLLNDLEPVVEATNAAFALIGGPVVDADEHRRDFRRPVVDYYAHVLGRPIDADEFSRLDRVFHDTYRTRLVDCALADDAIEAIGAWDGTQSLLSMYFHDELVPEITRRGLVDRLARVDGLRAQVGGGHKAEHLIEHLDALGVRGEDTVLIGDSVDDAHAADEVGAGIVLYTGGFTHPDVLRSLGRPVADSLVEAVKIAAQGRRGLD</sequence>
<dbReference type="AlphaFoldDB" id="A0A8J4A256"/>
<dbReference type="InterPro" id="IPR050155">
    <property type="entry name" value="HAD-like_hydrolase_sf"/>
</dbReference>
<dbReference type="InterPro" id="IPR023214">
    <property type="entry name" value="HAD_sf"/>
</dbReference>
<dbReference type="GO" id="GO:0008967">
    <property type="term" value="F:phosphoglycolate phosphatase activity"/>
    <property type="evidence" value="ECO:0007669"/>
    <property type="project" value="TreeGrafter"/>
</dbReference>
<comment type="caution">
    <text evidence="1">The sequence shown here is derived from an EMBL/GenBank/DDBJ whole genome shotgun (WGS) entry which is preliminary data.</text>
</comment>
<evidence type="ECO:0000313" key="2">
    <source>
        <dbReference type="Proteomes" id="UP000635606"/>
    </source>
</evidence>
<dbReference type="PANTHER" id="PTHR43434">
    <property type="entry name" value="PHOSPHOGLYCOLATE PHOSPHATASE"/>
    <property type="match status" value="1"/>
</dbReference>
<dbReference type="PANTHER" id="PTHR43434:SF1">
    <property type="entry name" value="PHOSPHOGLYCOLATE PHOSPHATASE"/>
    <property type="match status" value="1"/>
</dbReference>
<dbReference type="Proteomes" id="UP000635606">
    <property type="component" value="Unassembled WGS sequence"/>
</dbReference>
<proteinExistence type="predicted"/>
<dbReference type="Pfam" id="PF13242">
    <property type="entry name" value="Hydrolase_like"/>
    <property type="match status" value="1"/>
</dbReference>
<accession>A0A8J4A256</accession>
<dbReference type="InterPro" id="IPR036412">
    <property type="entry name" value="HAD-like_sf"/>
</dbReference>
<dbReference type="SUPFAM" id="SSF56784">
    <property type="entry name" value="HAD-like"/>
    <property type="match status" value="1"/>
</dbReference>
<protein>
    <submittedName>
        <fullName evidence="1">Phosphatase</fullName>
    </submittedName>
</protein>
<dbReference type="EMBL" id="BOPH01000134">
    <property type="protein sequence ID" value="GIJ74417.1"/>
    <property type="molecule type" value="Genomic_DNA"/>
</dbReference>
<evidence type="ECO:0000313" key="1">
    <source>
        <dbReference type="EMBL" id="GIJ74417.1"/>
    </source>
</evidence>
<reference evidence="1" key="1">
    <citation type="submission" date="2021-01" db="EMBL/GenBank/DDBJ databases">
        <title>Whole genome shotgun sequence of Virgisporangium ochraceum NBRC 16418.</title>
        <authorList>
            <person name="Komaki H."/>
            <person name="Tamura T."/>
        </authorList>
    </citation>
    <scope>NUCLEOTIDE SEQUENCE</scope>
    <source>
        <strain evidence="1">NBRC 16418</strain>
    </source>
</reference>
<gene>
    <name evidence="1" type="ORF">Voc01_093340</name>
</gene>
<dbReference type="RefSeq" id="WP_203934216.1">
    <property type="nucleotide sequence ID" value="NZ_BOPH01000134.1"/>
</dbReference>
<dbReference type="GO" id="GO:0005829">
    <property type="term" value="C:cytosol"/>
    <property type="evidence" value="ECO:0007669"/>
    <property type="project" value="TreeGrafter"/>
</dbReference>
<dbReference type="Gene3D" id="3.40.50.1000">
    <property type="entry name" value="HAD superfamily/HAD-like"/>
    <property type="match status" value="1"/>
</dbReference>
<keyword evidence="2" id="KW-1185">Reference proteome</keyword>
<dbReference type="GO" id="GO:0006281">
    <property type="term" value="P:DNA repair"/>
    <property type="evidence" value="ECO:0007669"/>
    <property type="project" value="TreeGrafter"/>
</dbReference>
<organism evidence="1 2">
    <name type="scientific">Virgisporangium ochraceum</name>
    <dbReference type="NCBI Taxonomy" id="65505"/>
    <lineage>
        <taxon>Bacteria</taxon>
        <taxon>Bacillati</taxon>
        <taxon>Actinomycetota</taxon>
        <taxon>Actinomycetes</taxon>
        <taxon>Micromonosporales</taxon>
        <taxon>Micromonosporaceae</taxon>
        <taxon>Virgisporangium</taxon>
    </lineage>
</organism>